<evidence type="ECO:0000313" key="3">
    <source>
        <dbReference type="Proteomes" id="UP000719412"/>
    </source>
</evidence>
<reference evidence="2" key="2">
    <citation type="submission" date="2021-08" db="EMBL/GenBank/DDBJ databases">
        <authorList>
            <person name="Eriksson T."/>
        </authorList>
    </citation>
    <scope>NUCLEOTIDE SEQUENCE</scope>
    <source>
        <strain evidence="2">Stoneville</strain>
        <tissue evidence="2">Whole head</tissue>
    </source>
</reference>
<reference evidence="2" key="1">
    <citation type="journal article" date="2020" name="J Insects Food Feed">
        <title>The yellow mealworm (Tenebrio molitor) genome: a resource for the emerging insects as food and feed industry.</title>
        <authorList>
            <person name="Eriksson T."/>
            <person name="Andere A."/>
            <person name="Kelstrup H."/>
            <person name="Emery V."/>
            <person name="Picard C."/>
        </authorList>
    </citation>
    <scope>NUCLEOTIDE SEQUENCE</scope>
    <source>
        <strain evidence="2">Stoneville</strain>
        <tissue evidence="2">Whole head</tissue>
    </source>
</reference>
<organism evidence="2 3">
    <name type="scientific">Tenebrio molitor</name>
    <name type="common">Yellow mealworm beetle</name>
    <dbReference type="NCBI Taxonomy" id="7067"/>
    <lineage>
        <taxon>Eukaryota</taxon>
        <taxon>Metazoa</taxon>
        <taxon>Ecdysozoa</taxon>
        <taxon>Arthropoda</taxon>
        <taxon>Hexapoda</taxon>
        <taxon>Insecta</taxon>
        <taxon>Pterygota</taxon>
        <taxon>Neoptera</taxon>
        <taxon>Endopterygota</taxon>
        <taxon>Coleoptera</taxon>
        <taxon>Polyphaga</taxon>
        <taxon>Cucujiformia</taxon>
        <taxon>Tenebrionidae</taxon>
        <taxon>Tenebrio</taxon>
    </lineage>
</organism>
<gene>
    <name evidence="2" type="ORF">GEV33_011990</name>
</gene>
<evidence type="ECO:0000313" key="2">
    <source>
        <dbReference type="EMBL" id="KAH0810798.1"/>
    </source>
</evidence>
<comment type="caution">
    <text evidence="2">The sequence shown here is derived from an EMBL/GenBank/DDBJ whole genome shotgun (WGS) entry which is preliminary data.</text>
</comment>
<feature type="region of interest" description="Disordered" evidence="1">
    <location>
        <begin position="730"/>
        <end position="754"/>
    </location>
</feature>
<dbReference type="AlphaFoldDB" id="A0A8J6HBN6"/>
<accession>A0A8J6HBN6</accession>
<evidence type="ECO:0000256" key="1">
    <source>
        <dbReference type="SAM" id="MobiDB-lite"/>
    </source>
</evidence>
<dbReference type="EMBL" id="JABDTM020027258">
    <property type="protein sequence ID" value="KAH0810798.1"/>
    <property type="molecule type" value="Genomic_DNA"/>
</dbReference>
<dbReference type="Proteomes" id="UP000719412">
    <property type="component" value="Unassembled WGS sequence"/>
</dbReference>
<proteinExistence type="predicted"/>
<sequence>MADLIFAGITTPGQILHGRNAEEVALINWEAATWSDGSNPPGVEIRTPEVRGWHRKFSTARTGGDAEVPDAPVTLRPEQLKCQIYMETFLIGRDVKVKVHNGIYEWIRSGQLDDIDQLSTFPGISRDLNDRRETALPEEIYLTATAGSIRFEIPEAGYIKSTPVAIVDAVSVSRKLTFAIPHIRGKSPPPGGKKPAINPPTMDGRAFHLATVKVFINVFRLQTFNRINEIFSSPPQCSRLKREFEFFNSSRQEGLRGRWLRGGGGDVIALIIIKQVTPSKPKRLSWTVGATLRRLCRANLTQDNVNEWERERESGECPGDLSHVQVFPRASRRILIGVGNKRCSSRTVRVACRDKIFNGKNGKENLLEDAINSDETLINFGDKRQWIRSSNAEDDYINRRFQVCVDFVVSDENITSLGIIRINYNSPLRHAQFYRAFKLALAHPAHPMFFTTPIWSNRPIFLNISPLYINLRMQNSQEFLLQLNKSGGRLMESCRIDRTMIQLPFRRRKAAHIVSPHPLTPSTIHQLFGSIGILIRLIPRAVVVSIDEMCVGKEKIYSSNIPKQASSSVYERGFRSDFARGSDRPGGDTNLHKPVKMSIVRSKRVKITNNKDEKNEAAGSIAGSESDRAHVEDALRLSSQKNAKIPEVDASIVTCKKKDVEKVVGAFPARFLVGTVLWEYRRLRQRRYRRENVPPRGRRLSFGEFPSLGESLVGFTTEKSDRCMNRFVKDRPRSDHSTSLKQGTTGGYRDRRVDPTTNGFSNVLTRNVHNICGPVKRQCDFVFVDCASTKEKSSCASDTQQYSTGRWWYRRGTPPFPLLLLLRKPHFSNGSGSRSCIISIGHAETEDSCGSSWQVALELEIIQEVVVPPVQIAENVEVFGFGEEVKNAIGGVRESAIVRIMCTIVYRYKTEWFLERDCIELSSRSADVIPPGRNLASPNENTWVRGAEFEKLLPPETWHEQRKDKDTELGK</sequence>
<keyword evidence="3" id="KW-1185">Reference proteome</keyword>
<protein>
    <submittedName>
        <fullName evidence="2">Uncharacterized protein</fullName>
    </submittedName>
</protein>
<name>A0A8J6HBN6_TENMO</name>